<dbReference type="EMBL" id="MU006564">
    <property type="protein sequence ID" value="KAF2750074.1"/>
    <property type="molecule type" value="Genomic_DNA"/>
</dbReference>
<sequence length="112" mass="11179">MNRNTNPTSGSGSGSTNPLTDAAIKMGSMKNTNPIPQDNPSMISSAGGIGKHFNPDGTIGQIGEKIGGPLSSEGMIGKQFDASKDGLAGHVERAVDGPRNPAGSGGTGMGKK</sequence>
<proteinExistence type="predicted"/>
<feature type="region of interest" description="Disordered" evidence="1">
    <location>
        <begin position="1"/>
        <end position="77"/>
    </location>
</feature>
<feature type="compositionally biased region" description="Gly residues" evidence="1">
    <location>
        <begin position="103"/>
        <end position="112"/>
    </location>
</feature>
<feature type="compositionally biased region" description="Low complexity" evidence="1">
    <location>
        <begin position="1"/>
        <end position="18"/>
    </location>
</feature>
<keyword evidence="3" id="KW-1185">Reference proteome</keyword>
<dbReference type="AlphaFoldDB" id="A0A6A6VK23"/>
<evidence type="ECO:0000313" key="3">
    <source>
        <dbReference type="Proteomes" id="UP000799440"/>
    </source>
</evidence>
<dbReference type="Proteomes" id="UP000799440">
    <property type="component" value="Unassembled WGS sequence"/>
</dbReference>
<organism evidence="2 3">
    <name type="scientific">Sporormia fimetaria CBS 119925</name>
    <dbReference type="NCBI Taxonomy" id="1340428"/>
    <lineage>
        <taxon>Eukaryota</taxon>
        <taxon>Fungi</taxon>
        <taxon>Dikarya</taxon>
        <taxon>Ascomycota</taxon>
        <taxon>Pezizomycotina</taxon>
        <taxon>Dothideomycetes</taxon>
        <taxon>Pleosporomycetidae</taxon>
        <taxon>Pleosporales</taxon>
        <taxon>Sporormiaceae</taxon>
        <taxon>Sporormia</taxon>
    </lineage>
</organism>
<feature type="compositionally biased region" description="Polar residues" evidence="1">
    <location>
        <begin position="29"/>
        <end position="44"/>
    </location>
</feature>
<reference evidence="2" key="1">
    <citation type="journal article" date="2020" name="Stud. Mycol.">
        <title>101 Dothideomycetes genomes: a test case for predicting lifestyles and emergence of pathogens.</title>
        <authorList>
            <person name="Haridas S."/>
            <person name="Albert R."/>
            <person name="Binder M."/>
            <person name="Bloem J."/>
            <person name="Labutti K."/>
            <person name="Salamov A."/>
            <person name="Andreopoulos B."/>
            <person name="Baker S."/>
            <person name="Barry K."/>
            <person name="Bills G."/>
            <person name="Bluhm B."/>
            <person name="Cannon C."/>
            <person name="Castanera R."/>
            <person name="Culley D."/>
            <person name="Daum C."/>
            <person name="Ezra D."/>
            <person name="Gonzalez J."/>
            <person name="Henrissat B."/>
            <person name="Kuo A."/>
            <person name="Liang C."/>
            <person name="Lipzen A."/>
            <person name="Lutzoni F."/>
            <person name="Magnuson J."/>
            <person name="Mondo S."/>
            <person name="Nolan M."/>
            <person name="Ohm R."/>
            <person name="Pangilinan J."/>
            <person name="Park H.-J."/>
            <person name="Ramirez L."/>
            <person name="Alfaro M."/>
            <person name="Sun H."/>
            <person name="Tritt A."/>
            <person name="Yoshinaga Y."/>
            <person name="Zwiers L.-H."/>
            <person name="Turgeon B."/>
            <person name="Goodwin S."/>
            <person name="Spatafora J."/>
            <person name="Crous P."/>
            <person name="Grigoriev I."/>
        </authorList>
    </citation>
    <scope>NUCLEOTIDE SEQUENCE</scope>
    <source>
        <strain evidence="2">CBS 119925</strain>
    </source>
</reference>
<gene>
    <name evidence="2" type="ORF">M011DRAFT_474555</name>
</gene>
<accession>A0A6A6VK23</accession>
<dbReference type="OrthoDB" id="5278621at2759"/>
<name>A0A6A6VK23_9PLEO</name>
<evidence type="ECO:0000313" key="2">
    <source>
        <dbReference type="EMBL" id="KAF2750074.1"/>
    </source>
</evidence>
<evidence type="ECO:0000256" key="1">
    <source>
        <dbReference type="SAM" id="MobiDB-lite"/>
    </source>
</evidence>
<feature type="region of interest" description="Disordered" evidence="1">
    <location>
        <begin position="91"/>
        <end position="112"/>
    </location>
</feature>
<protein>
    <submittedName>
        <fullName evidence="2">Uncharacterized protein</fullName>
    </submittedName>
</protein>